<protein>
    <submittedName>
        <fullName evidence="1">Uncharacterized protein</fullName>
    </submittedName>
</protein>
<dbReference type="AlphaFoldDB" id="A0A6B0QQD3"/>
<gene>
    <name evidence="1" type="ORF">E5288_WYG013740</name>
</gene>
<comment type="caution">
    <text evidence="1">The sequence shown here is derived from an EMBL/GenBank/DDBJ whole genome shotgun (WGS) entry which is preliminary data.</text>
</comment>
<name>A0A6B0QQD3_9CETA</name>
<sequence length="171" mass="19195">MVFRVLFWTSIPTLRMAEPRLDSLEGWTNSPGMATGSDFGATDDNDRFSAAVTWRRGLWRLVKLADLRPLGLDPLGPPPATWWPCNRAAVEGIWLSQPLSPYCDHLVKAHDPCAKTSASNTETVLDPAWKCKTRHGNFIFIARNQNLCGFAPKLLPEKKTPKLQEKKPLNK</sequence>
<accession>A0A6B0QQD3</accession>
<dbReference type="Proteomes" id="UP000322234">
    <property type="component" value="Unassembled WGS sequence"/>
</dbReference>
<evidence type="ECO:0000313" key="1">
    <source>
        <dbReference type="EMBL" id="MXQ80108.1"/>
    </source>
</evidence>
<reference evidence="1" key="1">
    <citation type="submission" date="2019-10" db="EMBL/GenBank/DDBJ databases">
        <title>The sequence and de novo assembly of the wild yak genome.</title>
        <authorList>
            <person name="Liu Y."/>
        </authorList>
    </citation>
    <scope>NUCLEOTIDE SEQUENCE [LARGE SCALE GENOMIC DNA]</scope>
    <source>
        <strain evidence="1">WY2019</strain>
    </source>
</reference>
<proteinExistence type="predicted"/>
<evidence type="ECO:0000313" key="2">
    <source>
        <dbReference type="Proteomes" id="UP000322234"/>
    </source>
</evidence>
<keyword evidence="2" id="KW-1185">Reference proteome</keyword>
<organism evidence="1 2">
    <name type="scientific">Bos mutus</name>
    <name type="common">wild yak</name>
    <dbReference type="NCBI Taxonomy" id="72004"/>
    <lineage>
        <taxon>Eukaryota</taxon>
        <taxon>Metazoa</taxon>
        <taxon>Chordata</taxon>
        <taxon>Craniata</taxon>
        <taxon>Vertebrata</taxon>
        <taxon>Euteleostomi</taxon>
        <taxon>Mammalia</taxon>
        <taxon>Eutheria</taxon>
        <taxon>Laurasiatheria</taxon>
        <taxon>Artiodactyla</taxon>
        <taxon>Ruminantia</taxon>
        <taxon>Pecora</taxon>
        <taxon>Bovidae</taxon>
        <taxon>Bovinae</taxon>
        <taxon>Bos</taxon>
    </lineage>
</organism>
<dbReference type="EMBL" id="VBQZ03000003">
    <property type="protein sequence ID" value="MXQ80108.1"/>
    <property type="molecule type" value="Genomic_DNA"/>
</dbReference>